<evidence type="ECO:0000313" key="7">
    <source>
        <dbReference type="EMBL" id="TPX34874.1"/>
    </source>
</evidence>
<evidence type="ECO:0000256" key="3">
    <source>
        <dbReference type="ARBA" id="ARBA00022989"/>
    </source>
</evidence>
<dbReference type="SUPFAM" id="SSF103473">
    <property type="entry name" value="MFS general substrate transporter"/>
    <property type="match status" value="1"/>
</dbReference>
<dbReference type="GeneID" id="42003880"/>
<accession>A0A507CA65</accession>
<keyword evidence="4 6" id="KW-0472">Membrane</keyword>
<reference evidence="7 8" key="1">
    <citation type="journal article" date="2019" name="Sci. Rep.">
        <title>Comparative genomics of chytrid fungi reveal insights into the obligate biotrophic and pathogenic lifestyle of Synchytrium endobioticum.</title>
        <authorList>
            <person name="van de Vossenberg B.T.L.H."/>
            <person name="Warris S."/>
            <person name="Nguyen H.D.T."/>
            <person name="van Gent-Pelzer M.P.E."/>
            <person name="Joly D.L."/>
            <person name="van de Geest H.C."/>
            <person name="Bonants P.J.M."/>
            <person name="Smith D.S."/>
            <person name="Levesque C.A."/>
            <person name="van der Lee T.A.J."/>
        </authorList>
    </citation>
    <scope>NUCLEOTIDE SEQUENCE [LARGE SCALE GENOMIC DNA]</scope>
    <source>
        <strain evidence="7 8">JEL517</strain>
    </source>
</reference>
<dbReference type="GO" id="GO:0022857">
    <property type="term" value="F:transmembrane transporter activity"/>
    <property type="evidence" value="ECO:0007669"/>
    <property type="project" value="InterPro"/>
</dbReference>
<evidence type="ECO:0008006" key="9">
    <source>
        <dbReference type="Google" id="ProtNLM"/>
    </source>
</evidence>
<feature type="region of interest" description="Disordered" evidence="5">
    <location>
        <begin position="36"/>
        <end position="78"/>
    </location>
</feature>
<feature type="transmembrane region" description="Helical" evidence="6">
    <location>
        <begin position="211"/>
        <end position="233"/>
    </location>
</feature>
<dbReference type="OrthoDB" id="410267at2759"/>
<feature type="compositionally biased region" description="Polar residues" evidence="5">
    <location>
        <begin position="62"/>
        <end position="75"/>
    </location>
</feature>
<feature type="transmembrane region" description="Helical" evidence="6">
    <location>
        <begin position="677"/>
        <end position="695"/>
    </location>
</feature>
<feature type="transmembrane region" description="Helical" evidence="6">
    <location>
        <begin position="596"/>
        <end position="616"/>
    </location>
</feature>
<comment type="caution">
    <text evidence="7">The sequence shown here is derived from an EMBL/GenBank/DDBJ whole genome shotgun (WGS) entry which is preliminary data.</text>
</comment>
<feature type="transmembrane region" description="Helical" evidence="6">
    <location>
        <begin position="280"/>
        <end position="297"/>
    </location>
</feature>
<feature type="compositionally biased region" description="Polar residues" evidence="5">
    <location>
        <begin position="431"/>
        <end position="447"/>
    </location>
</feature>
<feature type="transmembrane region" description="Helical" evidence="6">
    <location>
        <begin position="572"/>
        <end position="590"/>
    </location>
</feature>
<dbReference type="EMBL" id="QEAO01000011">
    <property type="protein sequence ID" value="TPX34874.1"/>
    <property type="molecule type" value="Genomic_DNA"/>
</dbReference>
<feature type="compositionally biased region" description="Low complexity" evidence="5">
    <location>
        <begin position="39"/>
        <end position="50"/>
    </location>
</feature>
<feature type="transmembrane region" description="Helical" evidence="6">
    <location>
        <begin position="381"/>
        <end position="404"/>
    </location>
</feature>
<dbReference type="PANTHER" id="PTHR21576">
    <property type="entry name" value="UNCHARACTERIZED NODULIN-LIKE PROTEIN"/>
    <property type="match status" value="1"/>
</dbReference>
<dbReference type="Pfam" id="PF07690">
    <property type="entry name" value="MFS_1"/>
    <property type="match status" value="1"/>
</dbReference>
<dbReference type="InterPro" id="IPR011701">
    <property type="entry name" value="MFS"/>
</dbReference>
<comment type="subcellular location">
    <subcellularLocation>
        <location evidence="1">Membrane</location>
        <topology evidence="1">Multi-pass membrane protein</topology>
    </subcellularLocation>
</comment>
<protein>
    <recommendedName>
        <fullName evidence="9">Nodulin-like domain-containing protein</fullName>
    </recommendedName>
</protein>
<proteinExistence type="predicted"/>
<organism evidence="7 8">
    <name type="scientific">Synchytrium microbalum</name>
    <dbReference type="NCBI Taxonomy" id="1806994"/>
    <lineage>
        <taxon>Eukaryota</taxon>
        <taxon>Fungi</taxon>
        <taxon>Fungi incertae sedis</taxon>
        <taxon>Chytridiomycota</taxon>
        <taxon>Chytridiomycota incertae sedis</taxon>
        <taxon>Chytridiomycetes</taxon>
        <taxon>Synchytriales</taxon>
        <taxon>Synchytriaceae</taxon>
        <taxon>Synchytrium</taxon>
    </lineage>
</organism>
<keyword evidence="8" id="KW-1185">Reference proteome</keyword>
<gene>
    <name evidence="7" type="ORF">SmJEL517_g02655</name>
</gene>
<dbReference type="PANTHER" id="PTHR21576:SF158">
    <property type="entry name" value="RIBOSOMAL RNA-PROCESSING PROTEIN 12-LIKE CONSERVED DOMAIN-CONTAINING PROTEIN"/>
    <property type="match status" value="1"/>
</dbReference>
<dbReference type="RefSeq" id="XP_031025512.1">
    <property type="nucleotide sequence ID" value="XM_031168583.1"/>
</dbReference>
<dbReference type="Proteomes" id="UP000319731">
    <property type="component" value="Unassembled WGS sequence"/>
</dbReference>
<name>A0A507CA65_9FUNG</name>
<feature type="transmembrane region" description="Helical" evidence="6">
    <location>
        <begin position="253"/>
        <end position="273"/>
    </location>
</feature>
<sequence>MLTSTPVMLDDDSNNITNNTNKLSFTKLAKKLGSHMRNASAASTDSSTSTLWKRERSKSDNTDGILTTTGSSSKPNRIKSVFARMRVKSEDWNTSNSTGGSGVTDAAGCDEEFSIITLYSSTNSDRNSYVLSSPDVCDAAAVISDPNEEVVHSLDDLGAIHIESQLQKDTDTQTYNKDRVFKCKPNSDTYYNHDGEAGGMLRCTPKIPFDVMLSSAFWDSILVMSTAGALYSYASFSSSLQAKFGWSETEVNIVSFLGNTALYLAFIVCGPLYDKFGASWTMFLAALLYSGGFIGMWNSYTKTTDGSVLGSVGVVGFFYFLAGCGSCAAYMAVIGLNIKNFPSTWTGKITGILLLFYGLSATFVAQVFYHGFVEGSPDPDAGGFLMFLAIMVLVVNLLGACFMFDTSKPPIPKLGSSTELTVKPTDAKSPRNLSKSNQASTDEIISSNQINSPEEEGFFIEHNDASNSLIPHPATKTITIQDQHEESHMTPYQIITSKEFMLYLFVCVWQQGITYFTNVSTILTSVSPTIDKDTLASQISINVTLLSAANSIGRIVMAVACDVVKPYVDSSALLVVSQVMLLVAAAIISAGVSPSSLYFCSLLLGFGFGCCGALFPPLVRDLFGMKSYGFACAGLMVPVPLGVFVANLSFGQLYDVEASRQGTTICYGHSCYQTSSLLSLAIQFVVVCVSLGLFWRRRSTSLLQTSMKRGGSV</sequence>
<evidence type="ECO:0000256" key="2">
    <source>
        <dbReference type="ARBA" id="ARBA00022692"/>
    </source>
</evidence>
<feature type="transmembrane region" description="Helical" evidence="6">
    <location>
        <begin position="628"/>
        <end position="650"/>
    </location>
</feature>
<keyword evidence="3 6" id="KW-1133">Transmembrane helix</keyword>
<dbReference type="AlphaFoldDB" id="A0A507CA65"/>
<feature type="transmembrane region" description="Helical" evidence="6">
    <location>
        <begin position="539"/>
        <end position="560"/>
    </location>
</feature>
<evidence type="ECO:0000256" key="4">
    <source>
        <dbReference type="ARBA" id="ARBA00023136"/>
    </source>
</evidence>
<feature type="region of interest" description="Disordered" evidence="5">
    <location>
        <begin position="415"/>
        <end position="447"/>
    </location>
</feature>
<dbReference type="STRING" id="1806994.A0A507CA65"/>
<dbReference type="InterPro" id="IPR036259">
    <property type="entry name" value="MFS_trans_sf"/>
</dbReference>
<dbReference type="Gene3D" id="1.20.1250.20">
    <property type="entry name" value="MFS general substrate transporter like domains"/>
    <property type="match status" value="1"/>
</dbReference>
<dbReference type="GO" id="GO:0016020">
    <property type="term" value="C:membrane"/>
    <property type="evidence" value="ECO:0007669"/>
    <property type="project" value="UniProtKB-SubCell"/>
</dbReference>
<feature type="transmembrane region" description="Helical" evidence="6">
    <location>
        <begin position="350"/>
        <end position="369"/>
    </location>
</feature>
<evidence type="ECO:0000256" key="6">
    <source>
        <dbReference type="SAM" id="Phobius"/>
    </source>
</evidence>
<evidence type="ECO:0000256" key="1">
    <source>
        <dbReference type="ARBA" id="ARBA00004141"/>
    </source>
</evidence>
<feature type="compositionally biased region" description="Basic and acidic residues" evidence="5">
    <location>
        <begin position="52"/>
        <end position="61"/>
    </location>
</feature>
<evidence type="ECO:0000313" key="8">
    <source>
        <dbReference type="Proteomes" id="UP000319731"/>
    </source>
</evidence>
<feature type="transmembrane region" description="Helical" evidence="6">
    <location>
        <begin position="317"/>
        <end position="338"/>
    </location>
</feature>
<keyword evidence="2 6" id="KW-0812">Transmembrane</keyword>
<evidence type="ECO:0000256" key="5">
    <source>
        <dbReference type="SAM" id="MobiDB-lite"/>
    </source>
</evidence>
<feature type="transmembrane region" description="Helical" evidence="6">
    <location>
        <begin position="500"/>
        <end position="519"/>
    </location>
</feature>